<comment type="similarity">
    <text evidence="8 9">Belongs to the TRAP transporter small permease family.</text>
</comment>
<evidence type="ECO:0000256" key="2">
    <source>
        <dbReference type="ARBA" id="ARBA00022448"/>
    </source>
</evidence>
<evidence type="ECO:0000256" key="3">
    <source>
        <dbReference type="ARBA" id="ARBA00022475"/>
    </source>
</evidence>
<sequence length="170" mass="18635">MDSLFKKLANGLTLISGAVLLLMMMHVTLDVALKNLFNAPIQGTMEISSYYYMVAVVMLPMALVEINDEQISVDLLFGQFPQLLQKALLLVTFLATACVLALMTWRTGLDAIRAFRVGEVVMGSREVVVWPARCLLPLGFGLASIAALLRAAMLLRGRRVLAVQHEGVTE</sequence>
<keyword evidence="12" id="KW-1185">Reference proteome</keyword>
<evidence type="ECO:0000256" key="7">
    <source>
        <dbReference type="ARBA" id="ARBA00023136"/>
    </source>
</evidence>
<evidence type="ECO:0000256" key="9">
    <source>
        <dbReference type="RuleBase" id="RU369079"/>
    </source>
</evidence>
<evidence type="ECO:0000256" key="5">
    <source>
        <dbReference type="ARBA" id="ARBA00022692"/>
    </source>
</evidence>
<organism evidence="11 12">
    <name type="scientific">Roseibium algicola</name>
    <dbReference type="NCBI Taxonomy" id="2857014"/>
    <lineage>
        <taxon>Bacteria</taxon>
        <taxon>Pseudomonadati</taxon>
        <taxon>Pseudomonadota</taxon>
        <taxon>Alphaproteobacteria</taxon>
        <taxon>Hyphomicrobiales</taxon>
        <taxon>Stappiaceae</taxon>
        <taxon>Roseibium</taxon>
    </lineage>
</organism>
<reference evidence="11 12" key="1">
    <citation type="submission" date="2017-02" db="EMBL/GenBank/DDBJ databases">
        <authorList>
            <person name="Jeong S."/>
        </authorList>
    </citation>
    <scope>NUCLEOTIDE SEQUENCE [LARGE SCALE GENOMIC DNA]</scope>
    <source>
        <strain evidence="11 12">RMAR6-6</strain>
    </source>
</reference>
<dbReference type="PANTHER" id="PTHR35011:SF10">
    <property type="entry name" value="TRAP TRANSPORTER SMALL PERMEASE PROTEIN"/>
    <property type="match status" value="1"/>
</dbReference>
<accession>A0ABN4X2N4</accession>
<evidence type="ECO:0000256" key="6">
    <source>
        <dbReference type="ARBA" id="ARBA00022989"/>
    </source>
</evidence>
<feature type="transmembrane region" description="Helical" evidence="9">
    <location>
        <begin position="128"/>
        <end position="149"/>
    </location>
</feature>
<evidence type="ECO:0000256" key="4">
    <source>
        <dbReference type="ARBA" id="ARBA00022519"/>
    </source>
</evidence>
<dbReference type="EMBL" id="CP019630">
    <property type="protein sequence ID" value="AQQ05342.1"/>
    <property type="molecule type" value="Genomic_DNA"/>
</dbReference>
<dbReference type="PANTHER" id="PTHR35011">
    <property type="entry name" value="2,3-DIKETO-L-GULONATE TRAP TRANSPORTER SMALL PERMEASE PROTEIN YIAM"/>
    <property type="match status" value="1"/>
</dbReference>
<proteinExistence type="inferred from homology"/>
<keyword evidence="4 9" id="KW-0997">Cell inner membrane</keyword>
<keyword evidence="5 9" id="KW-0812">Transmembrane</keyword>
<feature type="transmembrane region" description="Helical" evidence="9">
    <location>
        <begin position="12"/>
        <end position="29"/>
    </location>
</feature>
<comment type="subunit">
    <text evidence="9">The complex comprises the extracytoplasmic solute receptor protein and the two transmembrane proteins.</text>
</comment>
<feature type="domain" description="Tripartite ATP-independent periplasmic transporters DctQ component" evidence="10">
    <location>
        <begin position="23"/>
        <end position="156"/>
    </location>
</feature>
<comment type="function">
    <text evidence="9">Part of the tripartite ATP-independent periplasmic (TRAP) transport system.</text>
</comment>
<keyword evidence="3" id="KW-1003">Cell membrane</keyword>
<keyword evidence="7 9" id="KW-0472">Membrane</keyword>
<dbReference type="RefSeq" id="WP_077292015.1">
    <property type="nucleotide sequence ID" value="NZ_CP019630.1"/>
</dbReference>
<evidence type="ECO:0000313" key="12">
    <source>
        <dbReference type="Proteomes" id="UP000188174"/>
    </source>
</evidence>
<name>A0ABN4X2N4_9HYPH</name>
<feature type="transmembrane region" description="Helical" evidence="9">
    <location>
        <begin position="49"/>
        <end position="66"/>
    </location>
</feature>
<keyword evidence="6 9" id="KW-1133">Transmembrane helix</keyword>
<protein>
    <recommendedName>
        <fullName evidence="9">TRAP transporter small permease protein</fullName>
    </recommendedName>
</protein>
<evidence type="ECO:0000259" key="10">
    <source>
        <dbReference type="Pfam" id="PF04290"/>
    </source>
</evidence>
<dbReference type="Proteomes" id="UP000188174">
    <property type="component" value="Chromosome"/>
</dbReference>
<feature type="transmembrane region" description="Helical" evidence="9">
    <location>
        <begin position="87"/>
        <end position="108"/>
    </location>
</feature>
<dbReference type="InterPro" id="IPR055348">
    <property type="entry name" value="DctQ"/>
</dbReference>
<evidence type="ECO:0000256" key="8">
    <source>
        <dbReference type="ARBA" id="ARBA00038436"/>
    </source>
</evidence>
<comment type="subcellular location">
    <subcellularLocation>
        <location evidence="1 9">Cell inner membrane</location>
        <topology evidence="1 9">Multi-pass membrane protein</topology>
    </subcellularLocation>
</comment>
<dbReference type="Pfam" id="PF04290">
    <property type="entry name" value="DctQ"/>
    <property type="match status" value="1"/>
</dbReference>
<evidence type="ECO:0000256" key="1">
    <source>
        <dbReference type="ARBA" id="ARBA00004429"/>
    </source>
</evidence>
<gene>
    <name evidence="11" type="ORF">B0E33_18620</name>
</gene>
<dbReference type="InterPro" id="IPR007387">
    <property type="entry name" value="TRAP_DctQ"/>
</dbReference>
<evidence type="ECO:0000313" key="11">
    <source>
        <dbReference type="EMBL" id="AQQ05342.1"/>
    </source>
</evidence>
<keyword evidence="2 9" id="KW-0813">Transport</keyword>